<sequence>MPSVVNPPPLAEPVVCHVDIEVVTPDYFIGESDSEIMAADAEDVNDLKEYSRRRFALQTRKNVVSWELNNILREIEDTERYIAKLRRELARLDSNDDSGHTLAHLDFFTKELVEQRKELKELDAKRQTLEVMLRDIFTRARVLQERRASLTASASDEAVPS</sequence>
<accession>K1WB54</accession>
<dbReference type="InParanoid" id="K1WB54"/>
<reference evidence="2 3" key="1">
    <citation type="journal article" date="2012" name="Eukaryot. Cell">
        <title>Genome sequence of the Trichosporon asahii environmental strain CBS 8904.</title>
        <authorList>
            <person name="Yang R.Y."/>
            <person name="Li H.T."/>
            <person name="Zhu H."/>
            <person name="Zhou G.P."/>
            <person name="Wang M."/>
            <person name="Wang L."/>
        </authorList>
    </citation>
    <scope>NUCLEOTIDE SEQUENCE [LARGE SCALE GENOMIC DNA]</scope>
    <source>
        <strain evidence="2 3">CBS 8904</strain>
    </source>
</reference>
<dbReference type="HOGENOM" id="CLU_1644914_0_0_1"/>
<evidence type="ECO:0000313" key="2">
    <source>
        <dbReference type="EMBL" id="EKC98893.1"/>
    </source>
</evidence>
<dbReference type="EMBL" id="AMBO01000379">
    <property type="protein sequence ID" value="EKC98893.1"/>
    <property type="molecule type" value="Genomic_DNA"/>
</dbReference>
<dbReference type="AlphaFoldDB" id="K1WB54"/>
<keyword evidence="1" id="KW-0175">Coiled coil</keyword>
<name>K1WB54_TRIAC</name>
<evidence type="ECO:0000313" key="3">
    <source>
        <dbReference type="Proteomes" id="UP000006757"/>
    </source>
</evidence>
<proteinExistence type="predicted"/>
<dbReference type="Proteomes" id="UP000006757">
    <property type="component" value="Unassembled WGS sequence"/>
</dbReference>
<organism evidence="2 3">
    <name type="scientific">Trichosporon asahii var. asahii (strain CBS 8904)</name>
    <name type="common">Yeast</name>
    <dbReference type="NCBI Taxonomy" id="1220162"/>
    <lineage>
        <taxon>Eukaryota</taxon>
        <taxon>Fungi</taxon>
        <taxon>Dikarya</taxon>
        <taxon>Basidiomycota</taxon>
        <taxon>Agaricomycotina</taxon>
        <taxon>Tremellomycetes</taxon>
        <taxon>Trichosporonales</taxon>
        <taxon>Trichosporonaceae</taxon>
        <taxon>Trichosporon</taxon>
    </lineage>
</organism>
<comment type="caution">
    <text evidence="2">The sequence shown here is derived from an EMBL/GenBank/DDBJ whole genome shotgun (WGS) entry which is preliminary data.</text>
</comment>
<keyword evidence="3" id="KW-1185">Reference proteome</keyword>
<feature type="coiled-coil region" evidence="1">
    <location>
        <begin position="68"/>
        <end position="132"/>
    </location>
</feature>
<gene>
    <name evidence="2" type="ORF">A1Q2_06864</name>
</gene>
<protein>
    <submittedName>
        <fullName evidence="2">Uncharacterized protein</fullName>
    </submittedName>
</protein>
<evidence type="ECO:0000256" key="1">
    <source>
        <dbReference type="SAM" id="Coils"/>
    </source>
</evidence>